<keyword evidence="10" id="KW-0675">Receptor</keyword>
<dbReference type="Pfam" id="PF13620">
    <property type="entry name" value="CarboxypepD_reg"/>
    <property type="match status" value="1"/>
</dbReference>
<keyword evidence="5 7" id="KW-0472">Membrane</keyword>
<dbReference type="Gene3D" id="2.170.130.10">
    <property type="entry name" value="TonB-dependent receptor, plug domain"/>
    <property type="match status" value="1"/>
</dbReference>
<dbReference type="InterPro" id="IPR036942">
    <property type="entry name" value="Beta-barrel_TonB_sf"/>
</dbReference>
<dbReference type="EMBL" id="SEUK01000055">
    <property type="protein sequence ID" value="KAA1156966.1"/>
    <property type="molecule type" value="Genomic_DNA"/>
</dbReference>
<keyword evidence="8" id="KW-0732">Signal</keyword>
<dbReference type="SUPFAM" id="SSF56935">
    <property type="entry name" value="Porins"/>
    <property type="match status" value="1"/>
</dbReference>
<dbReference type="Gene3D" id="2.40.170.20">
    <property type="entry name" value="TonB-dependent receptor, beta-barrel domain"/>
    <property type="match status" value="1"/>
</dbReference>
<accession>A0AB73BC84</accession>
<dbReference type="InterPro" id="IPR039426">
    <property type="entry name" value="TonB-dep_rcpt-like"/>
</dbReference>
<gene>
    <name evidence="10" type="ORF">EU508_18760</name>
</gene>
<feature type="chain" id="PRO_5044497171" evidence="8">
    <location>
        <begin position="26"/>
        <end position="1077"/>
    </location>
</feature>
<evidence type="ECO:0000256" key="6">
    <source>
        <dbReference type="ARBA" id="ARBA00023237"/>
    </source>
</evidence>
<comment type="subcellular location">
    <subcellularLocation>
        <location evidence="1 7">Cell outer membrane</location>
        <topology evidence="1 7">Multi-pass membrane protein</topology>
    </subcellularLocation>
</comment>
<dbReference type="PANTHER" id="PTHR30069">
    <property type="entry name" value="TONB-DEPENDENT OUTER MEMBRANE RECEPTOR"/>
    <property type="match status" value="1"/>
</dbReference>
<protein>
    <submittedName>
        <fullName evidence="10">TonB-dependent receptor</fullName>
    </submittedName>
</protein>
<comment type="caution">
    <text evidence="10">The sequence shown here is derived from an EMBL/GenBank/DDBJ whole genome shotgun (WGS) entry which is preliminary data.</text>
</comment>
<evidence type="ECO:0000256" key="1">
    <source>
        <dbReference type="ARBA" id="ARBA00004571"/>
    </source>
</evidence>
<evidence type="ECO:0000259" key="9">
    <source>
        <dbReference type="Pfam" id="PF25183"/>
    </source>
</evidence>
<feature type="signal peptide" evidence="8">
    <location>
        <begin position="1"/>
        <end position="25"/>
    </location>
</feature>
<dbReference type="InterPro" id="IPR037066">
    <property type="entry name" value="Plug_dom_sf"/>
</dbReference>
<dbReference type="Pfam" id="PF25183">
    <property type="entry name" value="OMP_b-brl_4"/>
    <property type="match status" value="1"/>
</dbReference>
<comment type="similarity">
    <text evidence="7">Belongs to the TonB-dependent receptor family.</text>
</comment>
<name>A0AB73BC84_9GAMM</name>
<evidence type="ECO:0000313" key="11">
    <source>
        <dbReference type="Proteomes" id="UP000324162"/>
    </source>
</evidence>
<evidence type="ECO:0000256" key="5">
    <source>
        <dbReference type="ARBA" id="ARBA00023136"/>
    </source>
</evidence>
<dbReference type="InterPro" id="IPR057601">
    <property type="entry name" value="Oar-like_b-barrel"/>
</dbReference>
<keyword evidence="2 7" id="KW-0813">Transport</keyword>
<keyword evidence="6 7" id="KW-0998">Cell outer membrane</keyword>
<sequence length="1077" mass="119129">MTKLRLSKLTGAVILALGVSTSAMAADTSSAMRGKITTPSGGSAANVKIKVVHQPTGTISELTTNESGTFIANGLRVGGPYMVIIDSDTFNDTTVENIYLNLGETYRLSSQLAPLNIEKIEVSGYKIVQQSGGSSSTFGSDTIENMPSFNRDIKDIARLNPLASINGNGELTFSGSNPRTNGLTVDGIGQNDDFGLNFGGYPTSQPPVALDAIEQVSVDVSPFSASKGNFGGGTINAVTKSGTNEFKFSGFYEISTPEIAGDVKSIREEDEFDPLTGHKTYSFYDVEPIQSEKRYGFNVGGAILEDELFYFVNYSKWSSEQDLDYGFDGSGAANEFNTSEANYNRFISILNNEYGLTDSLGGAPEDTNESLLVKLSWNASDEHRLDFTYQWQDDQDERNSSSGGNSVVMRSNTYAYVTKFNNFSTKLYSDWSDNFSTEIGIAYKDVTSNSNTRSDLGSVSVYEEEINGRGTGAQFVFGTDSTRHANVSETKNLTLTFDATYLMDEHEINFGAQYESLKLYNLFAEDSLGAWQFKSLNDFENRMVSFEASDWKKDENGNYPYAFEYKNAYTNNSADKAYDVTRNQLALYIEDKFYIGDDLEVTAGLRYERLSSGDKPTLNESFASTYGFTNQENLDGLDIVLPRIGFKYYATEALTISGGIGRFQGGIPNVWYNNSFQADGITEVTAPSTVINEYYANNQADITQVPDEIKNSLEKGSGSVAFIDPNFKLPSSIRTQIGFEYEFDSELLGNGFKWQAEVAYHKKENEAVWHNSSIQPVGLAADGERVINQTIYDNFDNADIVMTNSSEDGRSIIISTSLAKEWDNGLFTSFSYAHQDVTESAIGSASQAEGNYKHNVTVNRNEDLAARGSYEVEHSFKINLGYNTEFFSGYATKFNVYFERRSGRPFSYTMNMYQDSDLGDTSTLYTNGAYLPYIPTGADDPLVNWGESKMNWNQLELLLNKAGISERGQILGKNTATQPWVTTMDVSIKQEIPGFAQGHSGEIYFMIDNFANLLNSDWGIEKRLSYANQTIYDFGGLDEEGRYIIDSAYNGADVRNYSQISSSSSAWQAKVGISYKF</sequence>
<dbReference type="AlphaFoldDB" id="A0AB73BC84"/>
<evidence type="ECO:0000256" key="7">
    <source>
        <dbReference type="PROSITE-ProRule" id="PRU01360"/>
    </source>
</evidence>
<dbReference type="Proteomes" id="UP000324162">
    <property type="component" value="Unassembled WGS sequence"/>
</dbReference>
<evidence type="ECO:0000256" key="8">
    <source>
        <dbReference type="SAM" id="SignalP"/>
    </source>
</evidence>
<dbReference type="PROSITE" id="PS52016">
    <property type="entry name" value="TONB_DEPENDENT_REC_3"/>
    <property type="match status" value="1"/>
</dbReference>
<dbReference type="PANTHER" id="PTHR30069:SF46">
    <property type="entry name" value="OAR PROTEIN"/>
    <property type="match status" value="1"/>
</dbReference>
<proteinExistence type="inferred from homology"/>
<keyword evidence="4 7" id="KW-0812">Transmembrane</keyword>
<keyword evidence="3 7" id="KW-1134">Transmembrane beta strand</keyword>
<reference evidence="10 11" key="1">
    <citation type="submission" date="2019-01" db="EMBL/GenBank/DDBJ databases">
        <title>Genome sequences of marine Pseudoalteromonas species.</title>
        <authorList>
            <person name="Boraston A.B."/>
            <person name="Hehemann J.-H."/>
            <person name="Vickers C.J."/>
            <person name="Salama-Alber O."/>
            <person name="Abe K."/>
            <person name="Hettle A.J."/>
        </authorList>
    </citation>
    <scope>NUCLEOTIDE SEQUENCE [LARGE SCALE GENOMIC DNA]</scope>
    <source>
        <strain evidence="10 11">PS42</strain>
    </source>
</reference>
<organism evidence="10 11">
    <name type="scientific">Pseudoalteromonas fuliginea</name>
    <dbReference type="NCBI Taxonomy" id="1872678"/>
    <lineage>
        <taxon>Bacteria</taxon>
        <taxon>Pseudomonadati</taxon>
        <taxon>Pseudomonadota</taxon>
        <taxon>Gammaproteobacteria</taxon>
        <taxon>Alteromonadales</taxon>
        <taxon>Pseudoalteromonadaceae</taxon>
        <taxon>Pseudoalteromonas</taxon>
    </lineage>
</organism>
<dbReference type="RefSeq" id="WP_149615178.1">
    <property type="nucleotide sequence ID" value="NZ_SEUK01000055.1"/>
</dbReference>
<evidence type="ECO:0000313" key="10">
    <source>
        <dbReference type="EMBL" id="KAA1156966.1"/>
    </source>
</evidence>
<evidence type="ECO:0000256" key="4">
    <source>
        <dbReference type="ARBA" id="ARBA00022692"/>
    </source>
</evidence>
<feature type="domain" description="TonB-dependent transporter Oar-like beta-barrel" evidence="9">
    <location>
        <begin position="364"/>
        <end position="997"/>
    </location>
</feature>
<evidence type="ECO:0000256" key="2">
    <source>
        <dbReference type="ARBA" id="ARBA00022448"/>
    </source>
</evidence>
<dbReference type="GO" id="GO:0044718">
    <property type="term" value="P:siderophore transmembrane transport"/>
    <property type="evidence" value="ECO:0007669"/>
    <property type="project" value="TreeGrafter"/>
</dbReference>
<dbReference type="GO" id="GO:0015344">
    <property type="term" value="F:siderophore uptake transmembrane transporter activity"/>
    <property type="evidence" value="ECO:0007669"/>
    <property type="project" value="TreeGrafter"/>
</dbReference>
<dbReference type="GO" id="GO:0009279">
    <property type="term" value="C:cell outer membrane"/>
    <property type="evidence" value="ECO:0007669"/>
    <property type="project" value="UniProtKB-SubCell"/>
</dbReference>
<evidence type="ECO:0000256" key="3">
    <source>
        <dbReference type="ARBA" id="ARBA00022452"/>
    </source>
</evidence>